<dbReference type="PROSITE" id="PS51257">
    <property type="entry name" value="PROKAR_LIPOPROTEIN"/>
    <property type="match status" value="1"/>
</dbReference>
<dbReference type="STRING" id="1229726.GRFL_1247"/>
<evidence type="ECO:0000313" key="1">
    <source>
        <dbReference type="EMBL" id="APU67971.1"/>
    </source>
</evidence>
<dbReference type="Proteomes" id="UP000186230">
    <property type="component" value="Chromosome"/>
</dbReference>
<proteinExistence type="predicted"/>
<dbReference type="EMBL" id="CP016359">
    <property type="protein sequence ID" value="APU67971.1"/>
    <property type="molecule type" value="Genomic_DNA"/>
</dbReference>
<reference evidence="1 2" key="1">
    <citation type="submission" date="2016-07" db="EMBL/GenBank/DDBJ databases">
        <title>Multi-omics approach to identify versatile polysaccharide utilization systems of a marine flavobacterium Gramella flava.</title>
        <authorList>
            <person name="Tang K."/>
        </authorList>
    </citation>
    <scope>NUCLEOTIDE SEQUENCE [LARGE SCALE GENOMIC DNA]</scope>
    <source>
        <strain evidence="1 2">JLT2011</strain>
    </source>
</reference>
<dbReference type="RefSeq" id="WP_083643790.1">
    <property type="nucleotide sequence ID" value="NZ_AMRU01000002.1"/>
</dbReference>
<sequence length="573" mass="63579">MKKTFYYLTMLLGVMAFVGCNPMEDIHDEIDAELDGQLAVADADYTLTEDDYEELGQNFPNFSSLDDAKELIPTLLSDLYPTYGAGSQLNVSFDLYDPLRVEEYTVTSSDYASIDLSNGYFSGMGEIADFLDAKYPQAEEGAYVKLTYMILAEEKSYTLTDADFDLIGEELADEYPDAASSAAQYGNFDRRSDRDAYWSNEMIVKALAIVISEEFGDVKGQKYNVTYDIYDGSSGTESMTVQFDGNAYIAVGGTSYEFDSPEDYDFIGAEFAEAYPGPAGNVAQYHSFDIRSTSANYWSDAMLLEAFNALLMEKYPDATEGTQFEVSYATYSGSVSTNVISLILQGDAYVVDTNASVSTIEETKVFAYTNGSWDEPFMIPDSAYTEEFGQSYSNFDDEDEAFAKIATYLKLNFPYAEEGEMKAVAYKFYDGGTTTEYANFLFENGSWSVIPSVVTETLKFGYQDGMWVPDNTIKYALGGTDYGIIADALAGNADYATAVASMERYNNFDRRPGASAYWSDEMILEAMNALLDEIAGGAAEGQKYLLTYDIYNGSNTTEDIYLIKQGGEWVLFE</sequence>
<accession>A0A1L7I325</accession>
<name>A0A1L7I325_9FLAO</name>
<protein>
    <submittedName>
        <fullName evidence="1">Uncharacterized protein</fullName>
    </submittedName>
</protein>
<dbReference type="KEGG" id="gfl:GRFL_1247"/>
<keyword evidence="2" id="KW-1185">Reference proteome</keyword>
<organism evidence="1 2">
    <name type="scientific">Christiangramia flava JLT2011</name>
    <dbReference type="NCBI Taxonomy" id="1229726"/>
    <lineage>
        <taxon>Bacteria</taxon>
        <taxon>Pseudomonadati</taxon>
        <taxon>Bacteroidota</taxon>
        <taxon>Flavobacteriia</taxon>
        <taxon>Flavobacteriales</taxon>
        <taxon>Flavobacteriaceae</taxon>
        <taxon>Christiangramia</taxon>
    </lineage>
</organism>
<evidence type="ECO:0000313" key="2">
    <source>
        <dbReference type="Proteomes" id="UP000186230"/>
    </source>
</evidence>
<gene>
    <name evidence="1" type="ORF">GRFL_1247</name>
</gene>
<dbReference type="AlphaFoldDB" id="A0A1L7I325"/>
<dbReference type="OrthoDB" id="1013052at2"/>